<gene>
    <name evidence="1" type="ORF">F5148DRAFT_521363</name>
</gene>
<sequence length="208" mass="22756">MLCCLPQGSPLNATKPMVRWRLQKQKQQLCVAPPRGTTTEWSTHMCVHALPLSTTGWSTLMPPSSAFLPHAPACDDLEHSIIPLFGASSSSLLSLSVASSLSSCTMEDLGDSHSYDDTTRAENSTLDSLTGDSQNFMPLGGRCIVDCGWPRNSLLHGYIITPIVHPITSRLPSRHLPHVPRPQCSPPPIATCQRSHRRRRLDASCRPV</sequence>
<dbReference type="EMBL" id="JAGFNK010000349">
    <property type="protein sequence ID" value="KAI9452094.1"/>
    <property type="molecule type" value="Genomic_DNA"/>
</dbReference>
<proteinExistence type="predicted"/>
<dbReference type="Proteomes" id="UP001207468">
    <property type="component" value="Unassembled WGS sequence"/>
</dbReference>
<keyword evidence="2" id="KW-1185">Reference proteome</keyword>
<protein>
    <submittedName>
        <fullName evidence="1">Uncharacterized protein</fullName>
    </submittedName>
</protein>
<reference evidence="1" key="1">
    <citation type="submission" date="2021-03" db="EMBL/GenBank/DDBJ databases">
        <title>Evolutionary priming and transition to the ectomycorrhizal habit in an iconic lineage of mushroom-forming fungi: is preadaptation a requirement?</title>
        <authorList>
            <consortium name="DOE Joint Genome Institute"/>
            <person name="Looney B.P."/>
            <person name="Miyauchi S."/>
            <person name="Morin E."/>
            <person name="Drula E."/>
            <person name="Courty P.E."/>
            <person name="Chicoki N."/>
            <person name="Fauchery L."/>
            <person name="Kohler A."/>
            <person name="Kuo A."/>
            <person name="LaButti K."/>
            <person name="Pangilinan J."/>
            <person name="Lipzen A."/>
            <person name="Riley R."/>
            <person name="Andreopoulos W."/>
            <person name="He G."/>
            <person name="Johnson J."/>
            <person name="Barry K.W."/>
            <person name="Grigoriev I.V."/>
            <person name="Nagy L."/>
            <person name="Hibbett D."/>
            <person name="Henrissat B."/>
            <person name="Matheny P.B."/>
            <person name="Labbe J."/>
            <person name="Martin A.F."/>
        </authorList>
    </citation>
    <scope>NUCLEOTIDE SEQUENCE</scope>
    <source>
        <strain evidence="1">BPL698</strain>
    </source>
</reference>
<organism evidence="1 2">
    <name type="scientific">Russula earlei</name>
    <dbReference type="NCBI Taxonomy" id="71964"/>
    <lineage>
        <taxon>Eukaryota</taxon>
        <taxon>Fungi</taxon>
        <taxon>Dikarya</taxon>
        <taxon>Basidiomycota</taxon>
        <taxon>Agaricomycotina</taxon>
        <taxon>Agaricomycetes</taxon>
        <taxon>Russulales</taxon>
        <taxon>Russulaceae</taxon>
        <taxon>Russula</taxon>
    </lineage>
</organism>
<name>A0ACC0TWY5_9AGAM</name>
<evidence type="ECO:0000313" key="1">
    <source>
        <dbReference type="EMBL" id="KAI9452094.1"/>
    </source>
</evidence>
<comment type="caution">
    <text evidence="1">The sequence shown here is derived from an EMBL/GenBank/DDBJ whole genome shotgun (WGS) entry which is preliminary data.</text>
</comment>
<accession>A0ACC0TWY5</accession>
<evidence type="ECO:0000313" key="2">
    <source>
        <dbReference type="Proteomes" id="UP001207468"/>
    </source>
</evidence>